<dbReference type="EMBL" id="QNGE01001097">
    <property type="protein sequence ID" value="KAA3678453.1"/>
    <property type="molecule type" value="Genomic_DNA"/>
</dbReference>
<feature type="DNA-binding region" description="Homeobox" evidence="9">
    <location>
        <begin position="591"/>
        <end position="650"/>
    </location>
</feature>
<evidence type="ECO:0000256" key="5">
    <source>
        <dbReference type="ARBA" id="ARBA00023038"/>
    </source>
</evidence>
<dbReference type="SMART" id="SM00132">
    <property type="entry name" value="LIM"/>
    <property type="match status" value="2"/>
</dbReference>
<evidence type="ECO:0000256" key="3">
    <source>
        <dbReference type="ARBA" id="ARBA00022737"/>
    </source>
</evidence>
<dbReference type="SMART" id="SM00389">
    <property type="entry name" value="HOX"/>
    <property type="match status" value="1"/>
</dbReference>
<evidence type="ECO:0000259" key="13">
    <source>
        <dbReference type="PROSITE" id="PS50023"/>
    </source>
</evidence>
<dbReference type="InterPro" id="IPR001781">
    <property type="entry name" value="Znf_LIM"/>
</dbReference>
<evidence type="ECO:0000256" key="8">
    <source>
        <dbReference type="ARBA" id="ARBA00023242"/>
    </source>
</evidence>
<feature type="compositionally biased region" description="Low complexity" evidence="12">
    <location>
        <begin position="760"/>
        <end position="776"/>
    </location>
</feature>
<dbReference type="Gene3D" id="2.10.110.10">
    <property type="entry name" value="Cysteine Rich Protein"/>
    <property type="match status" value="2"/>
</dbReference>
<keyword evidence="8 9" id="KW-0539">Nucleus</keyword>
<evidence type="ECO:0000256" key="6">
    <source>
        <dbReference type="ARBA" id="ARBA00023125"/>
    </source>
</evidence>
<evidence type="ECO:0000259" key="14">
    <source>
        <dbReference type="PROSITE" id="PS50071"/>
    </source>
</evidence>
<comment type="caution">
    <text evidence="15">The sequence shown here is derived from an EMBL/GenBank/DDBJ whole genome shotgun (WGS) entry which is preliminary data.</text>
</comment>
<dbReference type="Pfam" id="PF00412">
    <property type="entry name" value="LIM"/>
    <property type="match status" value="2"/>
</dbReference>
<dbReference type="SUPFAM" id="SSF57716">
    <property type="entry name" value="Glucocorticoid receptor-like (DNA-binding domain)"/>
    <property type="match status" value="1"/>
</dbReference>
<dbReference type="InterPro" id="IPR001356">
    <property type="entry name" value="HD"/>
</dbReference>
<keyword evidence="4 10" id="KW-0862">Zinc</keyword>
<dbReference type="PANTHER" id="PTHR24208">
    <property type="entry name" value="LIM/HOMEOBOX PROTEIN LHX"/>
    <property type="match status" value="1"/>
</dbReference>
<evidence type="ECO:0000256" key="1">
    <source>
        <dbReference type="ARBA" id="ARBA00004123"/>
    </source>
</evidence>
<evidence type="ECO:0000313" key="16">
    <source>
        <dbReference type="Proteomes" id="UP000324629"/>
    </source>
</evidence>
<keyword evidence="6 9" id="KW-0238">DNA-binding</keyword>
<feature type="region of interest" description="Disordered" evidence="12">
    <location>
        <begin position="549"/>
        <end position="594"/>
    </location>
</feature>
<keyword evidence="5 10" id="KW-0440">LIM domain</keyword>
<dbReference type="FunFam" id="1.10.10.60:FF:000027">
    <property type="entry name" value="LIM/homeobox protein Lhx9"/>
    <property type="match status" value="1"/>
</dbReference>
<evidence type="ECO:0008006" key="17">
    <source>
        <dbReference type="Google" id="ProtNLM"/>
    </source>
</evidence>
<evidence type="ECO:0000256" key="2">
    <source>
        <dbReference type="ARBA" id="ARBA00022723"/>
    </source>
</evidence>
<proteinExistence type="predicted"/>
<evidence type="ECO:0000256" key="9">
    <source>
        <dbReference type="PROSITE-ProRule" id="PRU00108"/>
    </source>
</evidence>
<evidence type="ECO:0000256" key="11">
    <source>
        <dbReference type="RuleBase" id="RU000682"/>
    </source>
</evidence>
<dbReference type="Gene3D" id="1.10.10.60">
    <property type="entry name" value="Homeodomain-like"/>
    <property type="match status" value="1"/>
</dbReference>
<accession>A0A5J4NSB0</accession>
<feature type="domain" description="Homeobox" evidence="14">
    <location>
        <begin position="589"/>
        <end position="649"/>
    </location>
</feature>
<gene>
    <name evidence="15" type="ORF">DEA37_0010391</name>
</gene>
<feature type="region of interest" description="Disordered" evidence="12">
    <location>
        <begin position="748"/>
        <end position="776"/>
    </location>
</feature>
<keyword evidence="3" id="KW-0677">Repeat</keyword>
<feature type="domain" description="LIM zinc-binding" evidence="13">
    <location>
        <begin position="216"/>
        <end position="277"/>
    </location>
</feature>
<keyword evidence="16" id="KW-1185">Reference proteome</keyword>
<dbReference type="AlphaFoldDB" id="A0A5J4NSB0"/>
<comment type="subcellular location">
    <subcellularLocation>
        <location evidence="1 9 11">Nucleus</location>
    </subcellularLocation>
</comment>
<dbReference type="CDD" id="cd08368">
    <property type="entry name" value="LIM"/>
    <property type="match status" value="1"/>
</dbReference>
<dbReference type="InterPro" id="IPR050453">
    <property type="entry name" value="LIM_Homeobox_TF"/>
</dbReference>
<dbReference type="PROSITE" id="PS00478">
    <property type="entry name" value="LIM_DOMAIN_1"/>
    <property type="match status" value="2"/>
</dbReference>
<dbReference type="GO" id="GO:0000981">
    <property type="term" value="F:DNA-binding transcription factor activity, RNA polymerase II-specific"/>
    <property type="evidence" value="ECO:0007669"/>
    <property type="project" value="InterPro"/>
</dbReference>
<dbReference type="PROSITE" id="PS50023">
    <property type="entry name" value="LIM_DOMAIN_2"/>
    <property type="match status" value="1"/>
</dbReference>
<dbReference type="SUPFAM" id="SSF46689">
    <property type="entry name" value="Homeodomain-like"/>
    <property type="match status" value="1"/>
</dbReference>
<dbReference type="PANTHER" id="PTHR24208:SF168">
    <property type="entry name" value="PROTEIN APTEROUS"/>
    <property type="match status" value="1"/>
</dbReference>
<sequence length="809" mass="89497">MRTTIVQSMLSVQTVTLEKTQVTHQNPTLVHLNAFTSCIRLNPTWDVGRDVTPPLDLNQGTSSSTDSDITICAIAPSNTPKNVLTKYRSHTDITGIGVNQMPPIQEVTMIPKVPIERSFPDILNESNHSSSKTSSLMKLAFKRLFCVFQHNLQTNKRRGSPGIKPPTPLVKAGHTNQVPFQPNATCYTCIDSRNYLSKSTWFAPGDSQAEPHITSTTCEGCHEWITERSYLSVGGRPWHLACLHCNVCGRNLQWDRTCYIHAGKIFCRKHYERMLHCRRCGDKFHELDIVYRLDLHMAYHRTCLTCDVCSRVLIHGDAYVMHNGAIYCVAYTDTNGTKSLKRAFCWRQVTDSCPLTSTTTATDFNVETIDMGGLQRTSVMNEVSESVGTCISPLRVSTPDISPYNAVDTVHPELQGRVSISVADHPLDAIFIEPKLSPSFPMPVGCEFQPSDRSPLQPPDRQTPEIRITTSNSFANCDTSGVSPKVTNHNFQANVPQGGMLETLVNENSVHGAVDMADSYMFPSQPMLESVGVYDQQYAQNHRETTELFSDENSERAFKMGQPGDRKLDGPPPAIARPANKGKKSKDSGKSKRIRTSFSHQQLNVMKAYFGVSQNPDSKDLKQLSQATGLSKRVLQVWFQNARAKYRRSIGSPGSSMLSDREPSILYHIQIGTVKSDLSPARATAEPSSSTTAFTKLTSPDLWKLPDSGDQPSGVNPFSSTQNSVYFTAIPPTNRTTTSSNHLHTVFTPDSVSGTSAGHNSAPSTSFESTSTTSPNSQLYPIDELNDPCLLFLPDFDVTERLLNFSATH</sequence>
<evidence type="ECO:0000256" key="10">
    <source>
        <dbReference type="PROSITE-ProRule" id="PRU00125"/>
    </source>
</evidence>
<name>A0A5J4NSB0_9TREM</name>
<dbReference type="GO" id="GO:0005634">
    <property type="term" value="C:nucleus"/>
    <property type="evidence" value="ECO:0007669"/>
    <property type="project" value="UniProtKB-SubCell"/>
</dbReference>
<evidence type="ECO:0000256" key="12">
    <source>
        <dbReference type="SAM" id="MobiDB-lite"/>
    </source>
</evidence>
<dbReference type="GO" id="GO:0000977">
    <property type="term" value="F:RNA polymerase II transcription regulatory region sequence-specific DNA binding"/>
    <property type="evidence" value="ECO:0007669"/>
    <property type="project" value="TreeGrafter"/>
</dbReference>
<dbReference type="InterPro" id="IPR009057">
    <property type="entry name" value="Homeodomain-like_sf"/>
</dbReference>
<evidence type="ECO:0000256" key="4">
    <source>
        <dbReference type="ARBA" id="ARBA00022833"/>
    </source>
</evidence>
<dbReference type="PROSITE" id="PS50071">
    <property type="entry name" value="HOMEOBOX_2"/>
    <property type="match status" value="1"/>
</dbReference>
<reference evidence="15 16" key="1">
    <citation type="journal article" date="2019" name="Gigascience">
        <title>Whole-genome sequence of the oriental lung fluke Paragonimus westermani.</title>
        <authorList>
            <person name="Oey H."/>
            <person name="Zakrzewski M."/>
            <person name="Narain K."/>
            <person name="Devi K.R."/>
            <person name="Agatsuma T."/>
            <person name="Nawaratna S."/>
            <person name="Gobert G.N."/>
            <person name="Jones M.K."/>
            <person name="Ragan M.A."/>
            <person name="McManus D.P."/>
            <person name="Krause L."/>
        </authorList>
    </citation>
    <scope>NUCLEOTIDE SEQUENCE [LARGE SCALE GENOMIC DNA]</scope>
    <source>
        <strain evidence="15 16">IND2009</strain>
    </source>
</reference>
<evidence type="ECO:0000313" key="15">
    <source>
        <dbReference type="EMBL" id="KAA3678453.1"/>
    </source>
</evidence>
<dbReference type="Proteomes" id="UP000324629">
    <property type="component" value="Unassembled WGS sequence"/>
</dbReference>
<dbReference type="GO" id="GO:0030182">
    <property type="term" value="P:neuron differentiation"/>
    <property type="evidence" value="ECO:0007669"/>
    <property type="project" value="TreeGrafter"/>
</dbReference>
<dbReference type="Pfam" id="PF00046">
    <property type="entry name" value="Homeodomain"/>
    <property type="match status" value="1"/>
</dbReference>
<feature type="compositionally biased region" description="Basic and acidic residues" evidence="12">
    <location>
        <begin position="553"/>
        <end position="569"/>
    </location>
</feature>
<evidence type="ECO:0000256" key="7">
    <source>
        <dbReference type="ARBA" id="ARBA00023155"/>
    </source>
</evidence>
<keyword evidence="7 9" id="KW-0371">Homeobox</keyword>
<protein>
    <recommendedName>
        <fullName evidence="17">LIM homeobox protein 3/4</fullName>
    </recommendedName>
</protein>
<feature type="compositionally biased region" description="Polar residues" evidence="12">
    <location>
        <begin position="748"/>
        <end position="759"/>
    </location>
</feature>
<keyword evidence="2 10" id="KW-0479">Metal-binding</keyword>
<organism evidence="15 16">
    <name type="scientific">Paragonimus westermani</name>
    <dbReference type="NCBI Taxonomy" id="34504"/>
    <lineage>
        <taxon>Eukaryota</taxon>
        <taxon>Metazoa</taxon>
        <taxon>Spiralia</taxon>
        <taxon>Lophotrochozoa</taxon>
        <taxon>Platyhelminthes</taxon>
        <taxon>Trematoda</taxon>
        <taxon>Digenea</taxon>
        <taxon>Plagiorchiida</taxon>
        <taxon>Troglotremata</taxon>
        <taxon>Troglotrematidae</taxon>
        <taxon>Paragonimus</taxon>
    </lineage>
</organism>
<dbReference type="CDD" id="cd00086">
    <property type="entry name" value="homeodomain"/>
    <property type="match status" value="1"/>
</dbReference>
<dbReference type="PROSITE" id="PS00027">
    <property type="entry name" value="HOMEOBOX_1"/>
    <property type="match status" value="1"/>
</dbReference>
<dbReference type="GO" id="GO:0046872">
    <property type="term" value="F:metal ion binding"/>
    <property type="evidence" value="ECO:0007669"/>
    <property type="project" value="UniProtKB-KW"/>
</dbReference>
<dbReference type="InterPro" id="IPR017970">
    <property type="entry name" value="Homeobox_CS"/>
</dbReference>